<dbReference type="AlphaFoldDB" id="A0A6A4VCI6"/>
<evidence type="ECO:0000256" key="1">
    <source>
        <dbReference type="SAM" id="MobiDB-lite"/>
    </source>
</evidence>
<feature type="region of interest" description="Disordered" evidence="1">
    <location>
        <begin position="283"/>
        <end position="326"/>
    </location>
</feature>
<gene>
    <name evidence="2" type="ORF">FJT64_008268</name>
</gene>
<keyword evidence="3" id="KW-1185">Reference proteome</keyword>
<feature type="region of interest" description="Disordered" evidence="1">
    <location>
        <begin position="166"/>
        <end position="188"/>
    </location>
</feature>
<evidence type="ECO:0000313" key="2">
    <source>
        <dbReference type="EMBL" id="KAF0294057.1"/>
    </source>
</evidence>
<sequence length="444" mass="48842">MSLTDEPRVFVSKLQAMIRAAMPELGPEGHEQLVSEQLTSFVVVRDLTDPALLGMDILQKVGATIECASGSLVVGGRKINTELPIKTRNQVSCAARSETFINIRRVAAEKPVLFCPEEVEGVSVASAVHLAHKGVPVRILNLSEEKVVIPAGTVLGTQESITEWKPLEEPEEETDRSRDPKLPSVDHLDPDDRTLFHELLQEYSDVFSQSPEDIGDYKGDPVLWQLIQHLKKQEVKTDKLTEDEKAELRFYTRLPDLRLYNGIIRRSSRGHQRPQVILPTRVQQTTGRDVAVDEDEGGSDMERQSPVTEATTGGRPVEWTPGGWQPARAADEQLPMIETAADEQLPMTETAADEQLPMTETAADEQLPMAARGRPAAADEQLPMAARGRPAAADEQLPMTETATDEQLPMTETAADEQLPMAETAADEQLPMAETAADEQLPIA</sequence>
<dbReference type="EMBL" id="VIIS01001708">
    <property type="protein sequence ID" value="KAF0294057.1"/>
    <property type="molecule type" value="Genomic_DNA"/>
</dbReference>
<feature type="compositionally biased region" description="Basic and acidic residues" evidence="1">
    <location>
        <begin position="175"/>
        <end position="188"/>
    </location>
</feature>
<organism evidence="2 3">
    <name type="scientific">Amphibalanus amphitrite</name>
    <name type="common">Striped barnacle</name>
    <name type="synonym">Balanus amphitrite</name>
    <dbReference type="NCBI Taxonomy" id="1232801"/>
    <lineage>
        <taxon>Eukaryota</taxon>
        <taxon>Metazoa</taxon>
        <taxon>Ecdysozoa</taxon>
        <taxon>Arthropoda</taxon>
        <taxon>Crustacea</taxon>
        <taxon>Multicrustacea</taxon>
        <taxon>Cirripedia</taxon>
        <taxon>Thoracica</taxon>
        <taxon>Thoracicalcarea</taxon>
        <taxon>Balanomorpha</taxon>
        <taxon>Balanoidea</taxon>
        <taxon>Balanidae</taxon>
        <taxon>Amphibalaninae</taxon>
        <taxon>Amphibalanus</taxon>
    </lineage>
</organism>
<feature type="region of interest" description="Disordered" evidence="1">
    <location>
        <begin position="385"/>
        <end position="444"/>
    </location>
</feature>
<evidence type="ECO:0000313" key="3">
    <source>
        <dbReference type="Proteomes" id="UP000440578"/>
    </source>
</evidence>
<proteinExistence type="predicted"/>
<dbReference type="Proteomes" id="UP000440578">
    <property type="component" value="Unassembled WGS sequence"/>
</dbReference>
<accession>A0A6A4VCI6</accession>
<reference evidence="2 3" key="1">
    <citation type="submission" date="2019-07" db="EMBL/GenBank/DDBJ databases">
        <title>Draft genome assembly of a fouling barnacle, Amphibalanus amphitrite (Darwin, 1854): The first reference genome for Thecostraca.</title>
        <authorList>
            <person name="Kim W."/>
        </authorList>
    </citation>
    <scope>NUCLEOTIDE SEQUENCE [LARGE SCALE GENOMIC DNA]</scope>
    <source>
        <strain evidence="2">SNU_AA5</strain>
        <tissue evidence="2">Soma without cirri and trophi</tissue>
    </source>
</reference>
<protein>
    <submittedName>
        <fullName evidence="2">Uncharacterized protein</fullName>
    </submittedName>
</protein>
<comment type="caution">
    <text evidence="2">The sequence shown here is derived from an EMBL/GenBank/DDBJ whole genome shotgun (WGS) entry which is preliminary data.</text>
</comment>
<name>A0A6A4VCI6_AMPAM</name>